<proteinExistence type="predicted"/>
<protein>
    <submittedName>
        <fullName evidence="1">Uncharacterized protein</fullName>
    </submittedName>
</protein>
<dbReference type="EMBL" id="SMJW01000181">
    <property type="protein sequence ID" value="TDC10159.1"/>
    <property type="molecule type" value="Genomic_DNA"/>
</dbReference>
<dbReference type="RefSeq" id="WP_131943225.1">
    <property type="nucleotide sequence ID" value="NZ_BAAAMX010000007.1"/>
</dbReference>
<keyword evidence="2" id="KW-1185">Reference proteome</keyword>
<dbReference type="Proteomes" id="UP000295431">
    <property type="component" value="Unassembled WGS sequence"/>
</dbReference>
<sequence>MRSVRHGVGLVVGMLAVLVMGLAAVPAGATTSTWTLNDIGQRFCVPGGGTQSYLLVQVSGTWTTTLTYGVRKLPPGSSSTEGTIQPGSNDTHIINGFIGVTYAAAPVGDYHAEVWATDGKVTQTAPVLLRYGEGYACW</sequence>
<evidence type="ECO:0000313" key="1">
    <source>
        <dbReference type="EMBL" id="TDC10159.1"/>
    </source>
</evidence>
<organism evidence="1 2">
    <name type="scientific">Actinomadura bangladeshensis</name>
    <dbReference type="NCBI Taxonomy" id="453573"/>
    <lineage>
        <taxon>Bacteria</taxon>
        <taxon>Bacillati</taxon>
        <taxon>Actinomycetota</taxon>
        <taxon>Actinomycetes</taxon>
        <taxon>Streptosporangiales</taxon>
        <taxon>Thermomonosporaceae</taxon>
        <taxon>Actinomadura</taxon>
    </lineage>
</organism>
<accession>A0A4R4NLU3</accession>
<reference evidence="1 2" key="1">
    <citation type="submission" date="2019-03" db="EMBL/GenBank/DDBJ databases">
        <title>Draft genome sequences of novel Actinobacteria.</title>
        <authorList>
            <person name="Sahin N."/>
            <person name="Ay H."/>
            <person name="Saygin H."/>
        </authorList>
    </citation>
    <scope>NUCLEOTIDE SEQUENCE [LARGE SCALE GENOMIC DNA]</scope>
    <source>
        <strain evidence="1 2">DSM 45347</strain>
    </source>
</reference>
<name>A0A4R4NLU3_9ACTN</name>
<dbReference type="OrthoDB" id="3392559at2"/>
<dbReference type="InterPro" id="IPR046023">
    <property type="entry name" value="DUF5980"/>
</dbReference>
<dbReference type="AlphaFoldDB" id="A0A4R4NLU3"/>
<gene>
    <name evidence="1" type="ORF">E1284_28415</name>
</gene>
<evidence type="ECO:0000313" key="2">
    <source>
        <dbReference type="Proteomes" id="UP000295431"/>
    </source>
</evidence>
<comment type="caution">
    <text evidence="1">The sequence shown here is derived from an EMBL/GenBank/DDBJ whole genome shotgun (WGS) entry which is preliminary data.</text>
</comment>
<dbReference type="Pfam" id="PF19410">
    <property type="entry name" value="DUF5980"/>
    <property type="match status" value="1"/>
</dbReference>